<dbReference type="GO" id="GO:0005975">
    <property type="term" value="P:carbohydrate metabolic process"/>
    <property type="evidence" value="ECO:0007669"/>
    <property type="project" value="InterPro"/>
</dbReference>
<sequence length="564" mass="64235">MVALELALEQFILILSKVLECVLYILFPLNMAKQKLERDYQVATAIWFMPRYNQYSGWPSSGEIDLMESRGNTNLTNTLGENIGTHLIQSTIHWGPTWNTDMYFLTHAEKRSSTGYDIDFHNYQMTWTPNNISFSIDDEHLATFTPPDGGFWEMGNLSSTGYDNPWKRNTKLAPFDQEFYIIFNLACGGASFFPQSANNPGGKPWTNGGGQEMYTDFWKGKNQWLPTWKLETDSAAFKIDYVKIILYSVFLLYVTDCLNALCTPSVTTAGGTHAPTGTLDINGGAPAVQCTNPVRNGCSRTGTETVYLNPIKSARMRTVFSFFFKYGKAEVKAKLPSGDWLWPGDYLSITCNFILLNPFLAIWFLPRYSQYSSWPISGEIDLMESRGNRNLINILGENIGTQLVQSTLHWGPNSNADMYFLTHAEKRNSSGYDTDWHKYQMTWTPDNISFSVDNEHLATFAPPSGGFWELGLLNFTGYDNPWKRNTKMAPFDQEFYIILNLACGGAAFFPDYANNPGGKPWKNRGGQEMYTHFWKGRNQWLPTWKLNETDDAAFKIDYVRIWAL</sequence>
<dbReference type="InterPro" id="IPR050546">
    <property type="entry name" value="Glycosyl_Hydrlase_16"/>
</dbReference>
<comment type="caution">
    <text evidence="3">The sequence shown here is derived from an EMBL/GenBank/DDBJ whole genome shotgun (WGS) entry which is preliminary data.</text>
</comment>
<dbReference type="PROSITE" id="PS51762">
    <property type="entry name" value="GH16_2"/>
    <property type="match status" value="1"/>
</dbReference>
<dbReference type="PANTHER" id="PTHR10963">
    <property type="entry name" value="GLYCOSYL HYDROLASE-RELATED"/>
    <property type="match status" value="1"/>
</dbReference>
<dbReference type="Proteomes" id="UP000292052">
    <property type="component" value="Unassembled WGS sequence"/>
</dbReference>
<comment type="similarity">
    <text evidence="1">Belongs to the glycosyl hydrolase 16 family.</text>
</comment>
<proteinExistence type="inferred from homology"/>
<protein>
    <submittedName>
        <fullName evidence="3">Glyco hydro 16 domain containing protein</fullName>
    </submittedName>
</protein>
<evidence type="ECO:0000256" key="1">
    <source>
        <dbReference type="ARBA" id="ARBA00006865"/>
    </source>
</evidence>
<evidence type="ECO:0000313" key="3">
    <source>
        <dbReference type="EMBL" id="RZC38226.1"/>
    </source>
</evidence>
<dbReference type="GO" id="GO:0004553">
    <property type="term" value="F:hydrolase activity, hydrolyzing O-glycosyl compounds"/>
    <property type="evidence" value="ECO:0007669"/>
    <property type="project" value="InterPro"/>
</dbReference>
<feature type="domain" description="GH16" evidence="2">
    <location>
        <begin position="157"/>
        <end position="564"/>
    </location>
</feature>
<dbReference type="EMBL" id="QDEB01045323">
    <property type="protein sequence ID" value="RZC38226.1"/>
    <property type="molecule type" value="Genomic_DNA"/>
</dbReference>
<organism evidence="3 4">
    <name type="scientific">Asbolus verrucosus</name>
    <name type="common">Desert ironclad beetle</name>
    <dbReference type="NCBI Taxonomy" id="1661398"/>
    <lineage>
        <taxon>Eukaryota</taxon>
        <taxon>Metazoa</taxon>
        <taxon>Ecdysozoa</taxon>
        <taxon>Arthropoda</taxon>
        <taxon>Hexapoda</taxon>
        <taxon>Insecta</taxon>
        <taxon>Pterygota</taxon>
        <taxon>Neoptera</taxon>
        <taxon>Endopterygota</taxon>
        <taxon>Coleoptera</taxon>
        <taxon>Polyphaga</taxon>
        <taxon>Cucujiformia</taxon>
        <taxon>Tenebrionidae</taxon>
        <taxon>Pimeliinae</taxon>
        <taxon>Asbolus</taxon>
    </lineage>
</organism>
<dbReference type="Gene3D" id="2.60.120.200">
    <property type="match status" value="2"/>
</dbReference>
<dbReference type="Pfam" id="PF00722">
    <property type="entry name" value="Glyco_hydro_16"/>
    <property type="match status" value="2"/>
</dbReference>
<dbReference type="SUPFAM" id="SSF49899">
    <property type="entry name" value="Concanavalin A-like lectins/glucanases"/>
    <property type="match status" value="2"/>
</dbReference>
<dbReference type="AlphaFoldDB" id="A0A482VZP0"/>
<reference evidence="3 4" key="1">
    <citation type="submission" date="2017-03" db="EMBL/GenBank/DDBJ databases">
        <title>Genome of the blue death feigning beetle - Asbolus verrucosus.</title>
        <authorList>
            <person name="Rider S.D."/>
        </authorList>
    </citation>
    <scope>NUCLEOTIDE SEQUENCE [LARGE SCALE GENOMIC DNA]</scope>
    <source>
        <strain evidence="3">Butters</strain>
        <tissue evidence="3">Head and leg muscle</tissue>
    </source>
</reference>
<name>A0A482VZP0_ASBVE</name>
<evidence type="ECO:0000259" key="2">
    <source>
        <dbReference type="PROSITE" id="PS51762"/>
    </source>
</evidence>
<dbReference type="InterPro" id="IPR013320">
    <property type="entry name" value="ConA-like_dom_sf"/>
</dbReference>
<dbReference type="OrthoDB" id="4781at2759"/>
<evidence type="ECO:0000313" key="4">
    <source>
        <dbReference type="Proteomes" id="UP000292052"/>
    </source>
</evidence>
<gene>
    <name evidence="3" type="ORF">BDFB_008641</name>
</gene>
<keyword evidence="4" id="KW-1185">Reference proteome</keyword>
<dbReference type="STRING" id="1661398.A0A482VZP0"/>
<dbReference type="InterPro" id="IPR000757">
    <property type="entry name" value="Beta-glucanase-like"/>
</dbReference>
<dbReference type="PANTHER" id="PTHR10963:SF55">
    <property type="entry name" value="GLYCOSIDE HYDROLASE FAMILY 16 PROTEIN"/>
    <property type="match status" value="1"/>
</dbReference>
<accession>A0A482VZP0</accession>